<dbReference type="Pfam" id="PF16702">
    <property type="entry name" value="DUF5063"/>
    <property type="match status" value="1"/>
</dbReference>
<evidence type="ECO:0000313" key="3">
    <source>
        <dbReference type="Proteomes" id="UP000824112"/>
    </source>
</evidence>
<accession>A0A9D1M8V2</accession>
<dbReference type="InterPro" id="IPR032025">
    <property type="entry name" value="DUF5063"/>
</dbReference>
<feature type="compositionally biased region" description="Polar residues" evidence="1">
    <location>
        <begin position="176"/>
        <end position="190"/>
    </location>
</feature>
<sequence length="209" mass="24527">MNQIIYHKNTIEFVTVAVEFCSFIEQALSSEKKKFTDTAVKILPFLYLKGCLLPECEEPEEVYISEKFVTEEIYELIRNRIASLLGSQDSYLEVFVSDMQYSDTPIVAYISEDLTDIYQDIKDFVSIYRIGIEEQMYEALYNCRTNFKNYWGQKITNVLRPLHGIAFSPDNEEETSNASSPNIPDNTRSILEQRMEEWKDEPDLDHWHE</sequence>
<dbReference type="InterPro" id="IPR038312">
    <property type="entry name" value="DUF5063_sf"/>
</dbReference>
<comment type="caution">
    <text evidence="2">The sequence shown here is derived from an EMBL/GenBank/DDBJ whole genome shotgun (WGS) entry which is preliminary data.</text>
</comment>
<proteinExistence type="predicted"/>
<dbReference type="Gene3D" id="1.20.120.1550">
    <property type="entry name" value="Protein of unknown function DUF5063"/>
    <property type="match status" value="1"/>
</dbReference>
<dbReference type="AlphaFoldDB" id="A0A9D1M8V2"/>
<protein>
    <submittedName>
        <fullName evidence="2">DUF5063 domain-containing protein</fullName>
    </submittedName>
</protein>
<feature type="region of interest" description="Disordered" evidence="1">
    <location>
        <begin position="169"/>
        <end position="209"/>
    </location>
</feature>
<evidence type="ECO:0000256" key="1">
    <source>
        <dbReference type="SAM" id="MobiDB-lite"/>
    </source>
</evidence>
<dbReference type="EMBL" id="DVNA01000213">
    <property type="protein sequence ID" value="HIU55993.1"/>
    <property type="molecule type" value="Genomic_DNA"/>
</dbReference>
<reference evidence="2" key="1">
    <citation type="submission" date="2020-10" db="EMBL/GenBank/DDBJ databases">
        <authorList>
            <person name="Gilroy R."/>
        </authorList>
    </citation>
    <scope>NUCLEOTIDE SEQUENCE</scope>
    <source>
        <strain evidence="2">CHK158-818</strain>
    </source>
</reference>
<reference evidence="2" key="2">
    <citation type="journal article" date="2021" name="PeerJ">
        <title>Extensive microbial diversity within the chicken gut microbiome revealed by metagenomics and culture.</title>
        <authorList>
            <person name="Gilroy R."/>
            <person name="Ravi A."/>
            <person name="Getino M."/>
            <person name="Pursley I."/>
            <person name="Horton D.L."/>
            <person name="Alikhan N.F."/>
            <person name="Baker D."/>
            <person name="Gharbi K."/>
            <person name="Hall N."/>
            <person name="Watson M."/>
            <person name="Adriaenssens E.M."/>
            <person name="Foster-Nyarko E."/>
            <person name="Jarju S."/>
            <person name="Secka A."/>
            <person name="Antonio M."/>
            <person name="Oren A."/>
            <person name="Chaudhuri R.R."/>
            <person name="La Ragione R."/>
            <person name="Hildebrand F."/>
            <person name="Pallen M.J."/>
        </authorList>
    </citation>
    <scope>NUCLEOTIDE SEQUENCE</scope>
    <source>
        <strain evidence="2">CHK158-818</strain>
    </source>
</reference>
<gene>
    <name evidence="2" type="ORF">IAB03_09350</name>
</gene>
<dbReference type="Proteomes" id="UP000824112">
    <property type="component" value="Unassembled WGS sequence"/>
</dbReference>
<organism evidence="2 3">
    <name type="scientific">Candidatus Gallibacteroides avistercoris</name>
    <dbReference type="NCBI Taxonomy" id="2840833"/>
    <lineage>
        <taxon>Bacteria</taxon>
        <taxon>Pseudomonadati</taxon>
        <taxon>Bacteroidota</taxon>
        <taxon>Bacteroidia</taxon>
        <taxon>Bacteroidales</taxon>
        <taxon>Bacteroidaceae</taxon>
        <taxon>Bacteroidaceae incertae sedis</taxon>
        <taxon>Candidatus Gallibacteroides</taxon>
    </lineage>
</organism>
<evidence type="ECO:0000313" key="2">
    <source>
        <dbReference type="EMBL" id="HIU55993.1"/>
    </source>
</evidence>
<name>A0A9D1M8V2_9BACT</name>